<dbReference type="SUPFAM" id="SSF51338">
    <property type="entry name" value="Composite domain of metallo-dependent hydrolases"/>
    <property type="match status" value="1"/>
</dbReference>
<name>A0A5N0EJ93_9NOCA</name>
<protein>
    <submittedName>
        <fullName evidence="2">Amidohydrolase</fullName>
    </submittedName>
</protein>
<dbReference type="Gene3D" id="3.20.20.140">
    <property type="entry name" value="Metal-dependent hydrolases"/>
    <property type="match status" value="1"/>
</dbReference>
<dbReference type="Proteomes" id="UP000323876">
    <property type="component" value="Unassembled WGS sequence"/>
</dbReference>
<dbReference type="PANTHER" id="PTHR22642">
    <property type="entry name" value="IMIDAZOLONEPROPIONASE"/>
    <property type="match status" value="1"/>
</dbReference>
<evidence type="ECO:0000313" key="3">
    <source>
        <dbReference type="Proteomes" id="UP000323876"/>
    </source>
</evidence>
<organism evidence="2 3">
    <name type="scientific">Nocardia colli</name>
    <dbReference type="NCBI Taxonomy" id="2545717"/>
    <lineage>
        <taxon>Bacteria</taxon>
        <taxon>Bacillati</taxon>
        <taxon>Actinomycetota</taxon>
        <taxon>Actinomycetes</taxon>
        <taxon>Mycobacteriales</taxon>
        <taxon>Nocardiaceae</taxon>
        <taxon>Nocardia</taxon>
    </lineage>
</organism>
<dbReference type="OrthoDB" id="3173428at2"/>
<evidence type="ECO:0000259" key="1">
    <source>
        <dbReference type="Pfam" id="PF07969"/>
    </source>
</evidence>
<dbReference type="InterPro" id="IPR032466">
    <property type="entry name" value="Metal_Hydrolase"/>
</dbReference>
<dbReference type="GO" id="GO:0016810">
    <property type="term" value="F:hydrolase activity, acting on carbon-nitrogen (but not peptide) bonds"/>
    <property type="evidence" value="ECO:0007669"/>
    <property type="project" value="InterPro"/>
</dbReference>
<comment type="caution">
    <text evidence="2">The sequence shown here is derived from an EMBL/GenBank/DDBJ whole genome shotgun (WGS) entry which is preliminary data.</text>
</comment>
<proteinExistence type="predicted"/>
<keyword evidence="2" id="KW-0378">Hydrolase</keyword>
<sequence>MTCGGVVPELLFVGGPVYLGGGVITSDPVAVCDGRIRLGAETRADEVIDLRGRMLLPGFQDAHIHAVFGGIELGQCYLGRARTVEACLESLAEYAAANPYRTWIVGSGWCATALRDNTEVGELLDSVVPDRPVYLLSKDREQAWANGMALELAKIDRWLPDPAGGRIDRRPDGAPTGVLEDSAVDLVARLVPELSEAEQLAGLLRAQRMLHELGITGWQDALLGSSGGQSDPGEIYLLAAAAGTLTARVNGALCWDPDRGSEQLGELIARRERLQRGRLQARAVKISPCAAASRSAAPSAAVWRRGVLGADTVGLSQIVTMLDAHDFQVHFHEHDDRAVRECLDAVEAAWKINGDRGNRHHLARLGVVHPDDAERFAAMGAVASMQLSRVGYDPHVDEATMPLLGTQHAASPYPFAELRDSGALLAASSDWPVRSADPLHGIHVAVNRVAQRGVGRTLLEQYRISLADAIDAYTAGSSYVNHADCTGRIANGCYADLVVLDRNPFDYPDVEIADAQVEMTLVEGEIVYAAEGR</sequence>
<dbReference type="CDD" id="cd01300">
    <property type="entry name" value="YtcJ_like"/>
    <property type="match status" value="1"/>
</dbReference>
<dbReference type="AlphaFoldDB" id="A0A5N0EJ93"/>
<gene>
    <name evidence="2" type="ORF">F3087_11135</name>
</gene>
<dbReference type="Pfam" id="PF07969">
    <property type="entry name" value="Amidohydro_3"/>
    <property type="match status" value="1"/>
</dbReference>
<dbReference type="EMBL" id="VXLC01000003">
    <property type="protein sequence ID" value="KAA8889468.1"/>
    <property type="molecule type" value="Genomic_DNA"/>
</dbReference>
<feature type="domain" description="Amidohydrolase 3" evidence="1">
    <location>
        <begin position="46"/>
        <end position="528"/>
    </location>
</feature>
<dbReference type="PANTHER" id="PTHR22642:SF2">
    <property type="entry name" value="PROTEIN LONG AFTER FAR-RED 3"/>
    <property type="match status" value="1"/>
</dbReference>
<accession>A0A5N0EJ93</accession>
<dbReference type="Gene3D" id="2.30.40.10">
    <property type="entry name" value="Urease, subunit C, domain 1"/>
    <property type="match status" value="1"/>
</dbReference>
<dbReference type="InterPro" id="IPR011059">
    <property type="entry name" value="Metal-dep_hydrolase_composite"/>
</dbReference>
<dbReference type="InterPro" id="IPR013108">
    <property type="entry name" value="Amidohydro_3"/>
</dbReference>
<dbReference type="SUPFAM" id="SSF51556">
    <property type="entry name" value="Metallo-dependent hydrolases"/>
    <property type="match status" value="1"/>
</dbReference>
<reference evidence="2 3" key="1">
    <citation type="submission" date="2019-09" db="EMBL/GenBank/DDBJ databases">
        <authorList>
            <person name="Wang X."/>
        </authorList>
    </citation>
    <scope>NUCLEOTIDE SEQUENCE [LARGE SCALE GENOMIC DNA]</scope>
    <source>
        <strain evidence="2 3">CICC 11023</strain>
    </source>
</reference>
<keyword evidence="3" id="KW-1185">Reference proteome</keyword>
<dbReference type="Gene3D" id="3.10.310.70">
    <property type="match status" value="1"/>
</dbReference>
<dbReference type="InterPro" id="IPR033932">
    <property type="entry name" value="YtcJ-like"/>
</dbReference>
<evidence type="ECO:0000313" key="2">
    <source>
        <dbReference type="EMBL" id="KAA8889468.1"/>
    </source>
</evidence>